<accession>A0A4C1SBF1</accession>
<reference evidence="1 2" key="1">
    <citation type="journal article" date="2019" name="Commun. Biol.">
        <title>The bagworm genome reveals a unique fibroin gene that provides high tensile strength.</title>
        <authorList>
            <person name="Kono N."/>
            <person name="Nakamura H."/>
            <person name="Ohtoshi R."/>
            <person name="Tomita M."/>
            <person name="Numata K."/>
            <person name="Arakawa K."/>
        </authorList>
    </citation>
    <scope>NUCLEOTIDE SEQUENCE [LARGE SCALE GENOMIC DNA]</scope>
</reference>
<evidence type="ECO:0000313" key="2">
    <source>
        <dbReference type="Proteomes" id="UP000299102"/>
    </source>
</evidence>
<comment type="caution">
    <text evidence="1">The sequence shown here is derived from an EMBL/GenBank/DDBJ whole genome shotgun (WGS) entry which is preliminary data.</text>
</comment>
<organism evidence="1 2">
    <name type="scientific">Eumeta variegata</name>
    <name type="common">Bagworm moth</name>
    <name type="synonym">Eumeta japonica</name>
    <dbReference type="NCBI Taxonomy" id="151549"/>
    <lineage>
        <taxon>Eukaryota</taxon>
        <taxon>Metazoa</taxon>
        <taxon>Ecdysozoa</taxon>
        <taxon>Arthropoda</taxon>
        <taxon>Hexapoda</taxon>
        <taxon>Insecta</taxon>
        <taxon>Pterygota</taxon>
        <taxon>Neoptera</taxon>
        <taxon>Endopterygota</taxon>
        <taxon>Lepidoptera</taxon>
        <taxon>Glossata</taxon>
        <taxon>Ditrysia</taxon>
        <taxon>Tineoidea</taxon>
        <taxon>Psychidae</taxon>
        <taxon>Oiketicinae</taxon>
        <taxon>Eumeta</taxon>
    </lineage>
</organism>
<sequence>MAHQFEFCFVVAIALTLALSAVFGFALLLPLCRSLEVIAREDDKLAIADEKESFKTELYSTDRVERFCYDSFCPRRQKCQFDKGVSYRKPIMQIKFPSCRLDEYFRRRTNPFDLRDPDAGMRVIIKAIRPTAGQDKWILIGHRARAPLRASSCARTLTGFPRRRGLPLP</sequence>
<dbReference type="EMBL" id="BGZK01000003">
    <property type="protein sequence ID" value="GBO99434.1"/>
    <property type="molecule type" value="Genomic_DNA"/>
</dbReference>
<dbReference type="Proteomes" id="UP000299102">
    <property type="component" value="Unassembled WGS sequence"/>
</dbReference>
<dbReference type="AlphaFoldDB" id="A0A4C1SBF1"/>
<name>A0A4C1SBF1_EUMVA</name>
<protein>
    <submittedName>
        <fullName evidence="1">Uncharacterized protein</fullName>
    </submittedName>
</protein>
<keyword evidence="2" id="KW-1185">Reference proteome</keyword>
<proteinExistence type="predicted"/>
<evidence type="ECO:0000313" key="1">
    <source>
        <dbReference type="EMBL" id="GBO99434.1"/>
    </source>
</evidence>
<gene>
    <name evidence="1" type="ORF">EVAR_636_1</name>
</gene>